<organism evidence="1 2">
    <name type="scientific">Pseudomonas asplenii</name>
    <dbReference type="NCBI Taxonomy" id="53407"/>
    <lineage>
        <taxon>Bacteria</taxon>
        <taxon>Pseudomonadati</taxon>
        <taxon>Pseudomonadota</taxon>
        <taxon>Gammaproteobacteria</taxon>
        <taxon>Pseudomonadales</taxon>
        <taxon>Pseudomonadaceae</taxon>
        <taxon>Pseudomonas</taxon>
    </lineage>
</organism>
<evidence type="ECO:0008006" key="3">
    <source>
        <dbReference type="Google" id="ProtNLM"/>
    </source>
</evidence>
<name>A0A1H6L8L8_9PSED</name>
<sequence>MSKDRCYMCDADATSVEHVPPRCLFPELKDSGSNYRVNLITVPSCDLHNGKKSRDDEFLMVSIAGILGNNSIGYEHYHGKVQRSLRRTSYKLLKQIFLKGKIVRINNNNQFMDLLWGTPDHSRLMECFRHIAYGIHRHHFGGSFKGKIKPYLSFIHPTEKNPQEFKKFIEHRASIDLEGKVKHGQNQGVFYYQFTEPDQFGIYLVRLCFYQNVNVYTSYLPESFTPPFDLGIELLNGGIATTIVLGDKEYKFNQPN</sequence>
<dbReference type="Proteomes" id="UP000182272">
    <property type="component" value="Chromosome I"/>
</dbReference>
<evidence type="ECO:0000313" key="1">
    <source>
        <dbReference type="EMBL" id="SEH84809.1"/>
    </source>
</evidence>
<dbReference type="EMBL" id="LT629972">
    <property type="protein sequence ID" value="SEH84809.1"/>
    <property type="molecule type" value="Genomic_DNA"/>
</dbReference>
<dbReference type="AlphaFoldDB" id="A0A1H6L8L8"/>
<gene>
    <name evidence="1" type="ORF">SAMN05216581_0111</name>
</gene>
<reference evidence="1 2" key="1">
    <citation type="submission" date="2016-10" db="EMBL/GenBank/DDBJ databases">
        <authorList>
            <person name="de Groot N.N."/>
        </authorList>
    </citation>
    <scope>NUCLEOTIDE SEQUENCE [LARGE SCALE GENOMIC DNA]</scope>
    <source>
        <strain evidence="1 2">LMG 2158</strain>
    </source>
</reference>
<accession>A0A1H6L8L8</accession>
<protein>
    <recommendedName>
        <fullName evidence="3">HNH endonuclease</fullName>
    </recommendedName>
</protein>
<evidence type="ECO:0000313" key="2">
    <source>
        <dbReference type="Proteomes" id="UP000182272"/>
    </source>
</evidence>
<dbReference type="OrthoDB" id="2081179at2"/>
<proteinExistence type="predicted"/>